<accession>A0ABS4VQI9</accession>
<feature type="transmembrane region" description="Helical" evidence="6">
    <location>
        <begin position="66"/>
        <end position="88"/>
    </location>
</feature>
<feature type="transmembrane region" description="Helical" evidence="6">
    <location>
        <begin position="36"/>
        <end position="54"/>
    </location>
</feature>
<sequence length="407" mass="42173">MPWVVWSVCVLAYIVAVAQRTTLGVAGLEAAARFDVGPGILSTFVVIQLVLFTVAQIPAGVFVDRFGARVGLVLSASLMAVGQGVQAWTTDLPIAILARVLVGLGDAVMFSAAFSLVPRWFPPARVPMMVQLGAMLCQLGQVVSAVPFAAVLRGAGWTAAFGSAAVVSAAVAVLGVLLVRDAPAGRWTPGPPLSAGAVIGQITQVWRRPGTRLGFFCHMAVQFSMMTFTLLWGVPFLVTGHGLAPSTASGLLVLFVAVTLAVAPFLGAISSRRPGRRVRVILGVVALQALVWSAVLAQPGPAPFWLLCLLVSVLAVGGPTAVIGIDIGRTANPPANAAVAQSIVNTGGFLASLVVVTGIGVVLSATGGFGPEAFRVAMLVQYPVWLVAGILAWRTSRVARTSRDQWS</sequence>
<comment type="caution">
    <text evidence="8">The sequence shown here is derived from an EMBL/GenBank/DDBJ whole genome shotgun (WGS) entry which is preliminary data.</text>
</comment>
<gene>
    <name evidence="8" type="ORF">JOF36_001889</name>
</gene>
<evidence type="ECO:0000256" key="5">
    <source>
        <dbReference type="ARBA" id="ARBA00023136"/>
    </source>
</evidence>
<feature type="transmembrane region" description="Helical" evidence="6">
    <location>
        <begin position="373"/>
        <end position="393"/>
    </location>
</feature>
<dbReference type="SUPFAM" id="SSF103473">
    <property type="entry name" value="MFS general substrate transporter"/>
    <property type="match status" value="1"/>
</dbReference>
<evidence type="ECO:0000256" key="2">
    <source>
        <dbReference type="ARBA" id="ARBA00022448"/>
    </source>
</evidence>
<evidence type="ECO:0000256" key="4">
    <source>
        <dbReference type="ARBA" id="ARBA00022989"/>
    </source>
</evidence>
<dbReference type="PANTHER" id="PTHR42718">
    <property type="entry name" value="MAJOR FACILITATOR SUPERFAMILY MULTIDRUG TRANSPORTER MFSC"/>
    <property type="match status" value="1"/>
</dbReference>
<evidence type="ECO:0000259" key="7">
    <source>
        <dbReference type="PROSITE" id="PS50850"/>
    </source>
</evidence>
<protein>
    <submittedName>
        <fullName evidence="8">MFS family permease</fullName>
    </submittedName>
</protein>
<reference evidence="8 9" key="1">
    <citation type="submission" date="2021-03" db="EMBL/GenBank/DDBJ databases">
        <title>Sequencing the genomes of 1000 actinobacteria strains.</title>
        <authorList>
            <person name="Klenk H.-P."/>
        </authorList>
    </citation>
    <scope>NUCLEOTIDE SEQUENCE [LARGE SCALE GENOMIC DNA]</scope>
    <source>
        <strain evidence="8 9">DSM 45256</strain>
    </source>
</reference>
<feature type="domain" description="Major facilitator superfamily (MFS) profile" evidence="7">
    <location>
        <begin position="5"/>
        <end position="400"/>
    </location>
</feature>
<feature type="transmembrane region" description="Helical" evidence="6">
    <location>
        <begin position="94"/>
        <end position="117"/>
    </location>
</feature>
<proteinExistence type="predicted"/>
<keyword evidence="2" id="KW-0813">Transport</keyword>
<dbReference type="EMBL" id="JAGINU010000001">
    <property type="protein sequence ID" value="MBP2366193.1"/>
    <property type="molecule type" value="Genomic_DNA"/>
</dbReference>
<dbReference type="InterPro" id="IPR020846">
    <property type="entry name" value="MFS_dom"/>
</dbReference>
<keyword evidence="3 6" id="KW-0812">Transmembrane</keyword>
<dbReference type="InterPro" id="IPR036259">
    <property type="entry name" value="MFS_trans_sf"/>
</dbReference>
<evidence type="ECO:0000256" key="6">
    <source>
        <dbReference type="SAM" id="Phobius"/>
    </source>
</evidence>
<comment type="subcellular location">
    <subcellularLocation>
        <location evidence="1">Cell membrane</location>
        <topology evidence="1">Multi-pass membrane protein</topology>
    </subcellularLocation>
</comment>
<keyword evidence="9" id="KW-1185">Reference proteome</keyword>
<dbReference type="Gene3D" id="1.20.1250.20">
    <property type="entry name" value="MFS general substrate transporter like domains"/>
    <property type="match status" value="2"/>
</dbReference>
<dbReference type="PROSITE" id="PS50850">
    <property type="entry name" value="MFS"/>
    <property type="match status" value="1"/>
</dbReference>
<keyword evidence="4 6" id="KW-1133">Transmembrane helix</keyword>
<dbReference type="Pfam" id="PF07690">
    <property type="entry name" value="MFS_1"/>
    <property type="match status" value="1"/>
</dbReference>
<feature type="transmembrane region" description="Helical" evidence="6">
    <location>
        <begin position="304"/>
        <end position="327"/>
    </location>
</feature>
<feature type="transmembrane region" description="Helical" evidence="6">
    <location>
        <begin position="348"/>
        <end position="367"/>
    </location>
</feature>
<dbReference type="InterPro" id="IPR011701">
    <property type="entry name" value="MFS"/>
</dbReference>
<feature type="transmembrane region" description="Helical" evidence="6">
    <location>
        <begin position="157"/>
        <end position="179"/>
    </location>
</feature>
<organism evidence="8 9">
    <name type="scientific">Pseudonocardia parietis</name>
    <dbReference type="NCBI Taxonomy" id="570936"/>
    <lineage>
        <taxon>Bacteria</taxon>
        <taxon>Bacillati</taxon>
        <taxon>Actinomycetota</taxon>
        <taxon>Actinomycetes</taxon>
        <taxon>Pseudonocardiales</taxon>
        <taxon>Pseudonocardiaceae</taxon>
        <taxon>Pseudonocardia</taxon>
    </lineage>
</organism>
<feature type="transmembrane region" description="Helical" evidence="6">
    <location>
        <begin position="129"/>
        <end position="151"/>
    </location>
</feature>
<feature type="transmembrane region" description="Helical" evidence="6">
    <location>
        <begin position="250"/>
        <end position="268"/>
    </location>
</feature>
<dbReference type="PANTHER" id="PTHR42718:SF9">
    <property type="entry name" value="MAJOR FACILITATOR SUPERFAMILY MULTIDRUG TRANSPORTER MFSC"/>
    <property type="match status" value="1"/>
</dbReference>
<dbReference type="Proteomes" id="UP001519295">
    <property type="component" value="Unassembled WGS sequence"/>
</dbReference>
<feature type="transmembrane region" description="Helical" evidence="6">
    <location>
        <begin position="213"/>
        <end position="238"/>
    </location>
</feature>
<evidence type="ECO:0000313" key="8">
    <source>
        <dbReference type="EMBL" id="MBP2366193.1"/>
    </source>
</evidence>
<evidence type="ECO:0000313" key="9">
    <source>
        <dbReference type="Proteomes" id="UP001519295"/>
    </source>
</evidence>
<name>A0ABS4VQI9_9PSEU</name>
<dbReference type="RefSeq" id="WP_210026204.1">
    <property type="nucleotide sequence ID" value="NZ_JAGINU010000001.1"/>
</dbReference>
<feature type="transmembrane region" description="Helical" evidence="6">
    <location>
        <begin position="280"/>
        <end position="298"/>
    </location>
</feature>
<dbReference type="CDD" id="cd06174">
    <property type="entry name" value="MFS"/>
    <property type="match status" value="1"/>
</dbReference>
<evidence type="ECO:0000256" key="3">
    <source>
        <dbReference type="ARBA" id="ARBA00022692"/>
    </source>
</evidence>
<keyword evidence="5 6" id="KW-0472">Membrane</keyword>
<evidence type="ECO:0000256" key="1">
    <source>
        <dbReference type="ARBA" id="ARBA00004651"/>
    </source>
</evidence>